<proteinExistence type="predicted"/>
<keyword evidence="2" id="KW-1185">Reference proteome</keyword>
<accession>A0A6A1WKE4</accession>
<evidence type="ECO:0000313" key="1">
    <source>
        <dbReference type="EMBL" id="KAB1225243.1"/>
    </source>
</evidence>
<dbReference type="PANTHER" id="PTHR33625:SF2">
    <property type="entry name" value="POST-SET DOMAIN-CONTAINING PROTEIN"/>
    <property type="match status" value="1"/>
</dbReference>
<dbReference type="EMBL" id="RXIC02000019">
    <property type="protein sequence ID" value="KAB1225243.1"/>
    <property type="molecule type" value="Genomic_DNA"/>
</dbReference>
<dbReference type="PANTHER" id="PTHR33625">
    <property type="entry name" value="OS08G0179900 PROTEIN"/>
    <property type="match status" value="1"/>
</dbReference>
<gene>
    <name evidence="1" type="ORF">CJ030_MR1G017636</name>
</gene>
<organism evidence="1 2">
    <name type="scientific">Morella rubra</name>
    <name type="common">Chinese bayberry</name>
    <dbReference type="NCBI Taxonomy" id="262757"/>
    <lineage>
        <taxon>Eukaryota</taxon>
        <taxon>Viridiplantae</taxon>
        <taxon>Streptophyta</taxon>
        <taxon>Embryophyta</taxon>
        <taxon>Tracheophyta</taxon>
        <taxon>Spermatophyta</taxon>
        <taxon>Magnoliopsida</taxon>
        <taxon>eudicotyledons</taxon>
        <taxon>Gunneridae</taxon>
        <taxon>Pentapetalae</taxon>
        <taxon>rosids</taxon>
        <taxon>fabids</taxon>
        <taxon>Fagales</taxon>
        <taxon>Myricaceae</taxon>
        <taxon>Morella</taxon>
    </lineage>
</organism>
<evidence type="ECO:0000313" key="2">
    <source>
        <dbReference type="Proteomes" id="UP000516437"/>
    </source>
</evidence>
<reference evidence="1 2" key="1">
    <citation type="journal article" date="2019" name="Plant Biotechnol. J.">
        <title>The red bayberry genome and genetic basis of sex determination.</title>
        <authorList>
            <person name="Jia H.M."/>
            <person name="Jia H.J."/>
            <person name="Cai Q.L."/>
            <person name="Wang Y."/>
            <person name="Zhao H.B."/>
            <person name="Yang W.F."/>
            <person name="Wang G.Y."/>
            <person name="Li Y.H."/>
            <person name="Zhan D.L."/>
            <person name="Shen Y.T."/>
            <person name="Niu Q.F."/>
            <person name="Chang L."/>
            <person name="Qiu J."/>
            <person name="Zhao L."/>
            <person name="Xie H.B."/>
            <person name="Fu W.Y."/>
            <person name="Jin J."/>
            <person name="Li X.W."/>
            <person name="Jiao Y."/>
            <person name="Zhou C.C."/>
            <person name="Tu T."/>
            <person name="Chai C.Y."/>
            <person name="Gao J.L."/>
            <person name="Fan L.J."/>
            <person name="van de Weg E."/>
            <person name="Wang J.Y."/>
            <person name="Gao Z.S."/>
        </authorList>
    </citation>
    <scope>NUCLEOTIDE SEQUENCE [LARGE SCALE GENOMIC DNA]</scope>
    <source>
        <tissue evidence="1">Leaves</tissue>
    </source>
</reference>
<sequence>MAGGAMHSDVPMVQFKATPSKVTSLPSSSNLNLPVSASYTGTLRTSCSASNCSCHSGTGGRLETIDGREEKRASGSLHNLLFAHVPSQSEVENAIDALLNFMLGKSSSGSELNLLQQKLDCFDPRLFLSHGYRRVCNAFQLLQTDPSVKRLVISLASDKAIWDAILKNELVRKLLESSYTGLGVDKLAARVQWDSTLTQKLMLAVDNGRLQSSNEEPDLVTSMLRWILDATKGKLVELIERFLSLVNDLFQPPGKEKPTKADNEQMEEKVRSSLLLSVVILLIVLVARAQNA</sequence>
<dbReference type="OrthoDB" id="737041at2759"/>
<name>A0A6A1WKE4_9ROSI</name>
<dbReference type="Proteomes" id="UP000516437">
    <property type="component" value="Chromosome 1"/>
</dbReference>
<comment type="caution">
    <text evidence="1">The sequence shown here is derived from an EMBL/GenBank/DDBJ whole genome shotgun (WGS) entry which is preliminary data.</text>
</comment>
<protein>
    <submittedName>
        <fullName evidence="1">Uncharacterized protein</fullName>
    </submittedName>
</protein>
<dbReference type="AlphaFoldDB" id="A0A6A1WKE4"/>